<evidence type="ECO:0000313" key="1">
    <source>
        <dbReference type="EMBL" id="KXS99595.1"/>
    </source>
</evidence>
<accession>A0A139HAX7</accession>
<gene>
    <name evidence="1" type="ORF">AC578_2221</name>
</gene>
<dbReference type="Proteomes" id="UP000070133">
    <property type="component" value="Unassembled WGS sequence"/>
</dbReference>
<protein>
    <submittedName>
        <fullName evidence="1">Uncharacterized protein</fullName>
    </submittedName>
</protein>
<evidence type="ECO:0000313" key="2">
    <source>
        <dbReference type="Proteomes" id="UP000070133"/>
    </source>
</evidence>
<dbReference type="AlphaFoldDB" id="A0A139HAX7"/>
<reference evidence="1 2" key="1">
    <citation type="submission" date="2015-07" db="EMBL/GenBank/DDBJ databases">
        <title>Comparative genomics of the Sigatoka disease complex on banana suggests a link between parallel evolutionary changes in Pseudocercospora fijiensis and Pseudocercospora eumusae and increased virulence on the banana host.</title>
        <authorList>
            <person name="Chang T.-C."/>
            <person name="Salvucci A."/>
            <person name="Crous P.W."/>
            <person name="Stergiopoulos I."/>
        </authorList>
    </citation>
    <scope>NUCLEOTIDE SEQUENCE [LARGE SCALE GENOMIC DNA]</scope>
    <source>
        <strain evidence="1 2">CBS 114824</strain>
    </source>
</reference>
<keyword evidence="2" id="KW-1185">Reference proteome</keyword>
<dbReference type="EMBL" id="LFZN01000089">
    <property type="protein sequence ID" value="KXS99595.1"/>
    <property type="molecule type" value="Genomic_DNA"/>
</dbReference>
<proteinExistence type="predicted"/>
<name>A0A139HAX7_9PEZI</name>
<sequence length="100" mass="11562">MAVQTSLLMPITSYHSRINGRHFRREMNGGHFRKEVRVTDIPAVILDTERRRLSTRKLDRRVVSVFKGEYQPKMILLAQMACFDQEHAEAELGSLTNAFS</sequence>
<comment type="caution">
    <text evidence="1">The sequence shown here is derived from an EMBL/GenBank/DDBJ whole genome shotgun (WGS) entry which is preliminary data.</text>
</comment>
<organism evidence="1 2">
    <name type="scientific">Pseudocercospora eumusae</name>
    <dbReference type="NCBI Taxonomy" id="321146"/>
    <lineage>
        <taxon>Eukaryota</taxon>
        <taxon>Fungi</taxon>
        <taxon>Dikarya</taxon>
        <taxon>Ascomycota</taxon>
        <taxon>Pezizomycotina</taxon>
        <taxon>Dothideomycetes</taxon>
        <taxon>Dothideomycetidae</taxon>
        <taxon>Mycosphaerellales</taxon>
        <taxon>Mycosphaerellaceae</taxon>
        <taxon>Pseudocercospora</taxon>
    </lineage>
</organism>